<sequence>MAIDFSERVGVPIDRRYLYDFFDAMNARVKGEGSHFILKTDGDRVAARLTFVFCDRARDVVLRRDTSSIEDGMMHMFAGLEEAGGYA</sequence>
<dbReference type="AlphaFoldDB" id="A0A2W6ICD1"/>
<gene>
    <name evidence="1" type="ORF">A7X83_06515</name>
</gene>
<accession>A0A2W6ICD1</accession>
<evidence type="ECO:0000313" key="2">
    <source>
        <dbReference type="Proteomes" id="UP000249614"/>
    </source>
</evidence>
<evidence type="ECO:0000313" key="1">
    <source>
        <dbReference type="EMBL" id="PZS92774.1"/>
    </source>
</evidence>
<proteinExistence type="predicted"/>
<name>A0A2W6ICD1_STEMA</name>
<dbReference type="Proteomes" id="UP000249614">
    <property type="component" value="Unassembled WGS sequence"/>
</dbReference>
<reference evidence="1 2" key="1">
    <citation type="submission" date="2016-05" db="EMBL/GenBank/DDBJ databases">
        <authorList>
            <person name="Lavstsen T."/>
            <person name="Jespersen J.S."/>
        </authorList>
    </citation>
    <scope>NUCLEOTIDE SEQUENCE [LARGE SCALE GENOMIC DNA]</scope>
    <source>
        <strain evidence="1 2">SM-5815</strain>
    </source>
</reference>
<dbReference type="EMBL" id="LXXM01000146">
    <property type="protein sequence ID" value="PZS92774.1"/>
    <property type="molecule type" value="Genomic_DNA"/>
</dbReference>
<comment type="caution">
    <text evidence="1">The sequence shown here is derived from an EMBL/GenBank/DDBJ whole genome shotgun (WGS) entry which is preliminary data.</text>
</comment>
<protein>
    <submittedName>
        <fullName evidence="1">Uncharacterized protein</fullName>
    </submittedName>
</protein>
<organism evidence="1 2">
    <name type="scientific">Stenotrophomonas maltophilia</name>
    <name type="common">Pseudomonas maltophilia</name>
    <name type="synonym">Xanthomonas maltophilia</name>
    <dbReference type="NCBI Taxonomy" id="40324"/>
    <lineage>
        <taxon>Bacteria</taxon>
        <taxon>Pseudomonadati</taxon>
        <taxon>Pseudomonadota</taxon>
        <taxon>Gammaproteobacteria</taxon>
        <taxon>Lysobacterales</taxon>
        <taxon>Lysobacteraceae</taxon>
        <taxon>Stenotrophomonas</taxon>
        <taxon>Stenotrophomonas maltophilia group</taxon>
    </lineage>
</organism>